<evidence type="ECO:0000313" key="3">
    <source>
        <dbReference type="Proteomes" id="UP000736787"/>
    </source>
</evidence>
<dbReference type="EMBL" id="RCMK01000231">
    <property type="protein sequence ID" value="KAG2942276.1"/>
    <property type="molecule type" value="Genomic_DNA"/>
</dbReference>
<dbReference type="AlphaFoldDB" id="A0A8T1DNM5"/>
<evidence type="ECO:0000313" key="1">
    <source>
        <dbReference type="EMBL" id="KAG2942276.1"/>
    </source>
</evidence>
<proteinExistence type="predicted"/>
<dbReference type="Proteomes" id="UP000736787">
    <property type="component" value="Unassembled WGS sequence"/>
</dbReference>
<reference evidence="1" key="1">
    <citation type="submission" date="2018-10" db="EMBL/GenBank/DDBJ databases">
        <title>Effector identification in a new, highly contiguous assembly of the strawberry crown rot pathogen Phytophthora cactorum.</title>
        <authorList>
            <person name="Armitage A.D."/>
            <person name="Nellist C.F."/>
            <person name="Bates H."/>
            <person name="Vickerstaff R.J."/>
            <person name="Harrison R.J."/>
        </authorList>
    </citation>
    <scope>NUCLEOTIDE SEQUENCE</scope>
    <source>
        <strain evidence="1">4040</strain>
        <strain evidence="2">P421</strain>
    </source>
</reference>
<gene>
    <name evidence="1" type="ORF">PC117_g9844</name>
    <name evidence="2" type="ORF">PC129_g7201</name>
</gene>
<dbReference type="EMBL" id="RCMV01000195">
    <property type="protein sequence ID" value="KAG3222064.1"/>
    <property type="molecule type" value="Genomic_DNA"/>
</dbReference>
<dbReference type="Proteomes" id="UP000760860">
    <property type="component" value="Unassembled WGS sequence"/>
</dbReference>
<sequence length="35" mass="4035">MAMLKSAVRKRVLNAAPHFLIHIVVIDDEIYEELV</sequence>
<evidence type="ECO:0000313" key="2">
    <source>
        <dbReference type="EMBL" id="KAG3222064.1"/>
    </source>
</evidence>
<comment type="caution">
    <text evidence="1">The sequence shown here is derived from an EMBL/GenBank/DDBJ whole genome shotgun (WGS) entry which is preliminary data.</text>
</comment>
<accession>A0A8T1DNM5</accession>
<organism evidence="1 3">
    <name type="scientific">Phytophthora cactorum</name>
    <dbReference type="NCBI Taxonomy" id="29920"/>
    <lineage>
        <taxon>Eukaryota</taxon>
        <taxon>Sar</taxon>
        <taxon>Stramenopiles</taxon>
        <taxon>Oomycota</taxon>
        <taxon>Peronosporomycetes</taxon>
        <taxon>Peronosporales</taxon>
        <taxon>Peronosporaceae</taxon>
        <taxon>Phytophthora</taxon>
    </lineage>
</organism>
<name>A0A8T1DNM5_9STRA</name>
<protein>
    <submittedName>
        <fullName evidence="1">Uncharacterized protein</fullName>
    </submittedName>
</protein>